<feature type="compositionally biased region" description="Acidic residues" evidence="2">
    <location>
        <begin position="420"/>
        <end position="429"/>
    </location>
</feature>
<accession>F4RJA6</accession>
<dbReference type="EMBL" id="GL883104">
    <property type="protein sequence ID" value="EGG07533.1"/>
    <property type="molecule type" value="Genomic_DNA"/>
</dbReference>
<feature type="compositionally biased region" description="Basic residues" evidence="2">
    <location>
        <begin position="393"/>
        <end position="413"/>
    </location>
</feature>
<dbReference type="AlphaFoldDB" id="F4RJA6"/>
<feature type="compositionally biased region" description="Basic and acidic residues" evidence="2">
    <location>
        <begin position="645"/>
        <end position="668"/>
    </location>
</feature>
<feature type="compositionally biased region" description="Basic and acidic residues" evidence="2">
    <location>
        <begin position="519"/>
        <end position="565"/>
    </location>
</feature>
<evidence type="ECO:0000256" key="2">
    <source>
        <dbReference type="SAM" id="MobiDB-lite"/>
    </source>
</evidence>
<dbReference type="VEuPathDB" id="FungiDB:MELLADRAFT_105776"/>
<dbReference type="InParanoid" id="F4RJA6"/>
<gene>
    <name evidence="3" type="ORF">MELLADRAFT_105776</name>
</gene>
<feature type="compositionally biased region" description="Basic and acidic residues" evidence="2">
    <location>
        <begin position="326"/>
        <end position="335"/>
    </location>
</feature>
<organism evidence="4">
    <name type="scientific">Melampsora larici-populina (strain 98AG31 / pathotype 3-4-7)</name>
    <name type="common">Poplar leaf rust fungus</name>
    <dbReference type="NCBI Taxonomy" id="747676"/>
    <lineage>
        <taxon>Eukaryota</taxon>
        <taxon>Fungi</taxon>
        <taxon>Dikarya</taxon>
        <taxon>Basidiomycota</taxon>
        <taxon>Pucciniomycotina</taxon>
        <taxon>Pucciniomycetes</taxon>
        <taxon>Pucciniales</taxon>
        <taxon>Melampsoraceae</taxon>
        <taxon>Melampsora</taxon>
    </lineage>
</organism>
<dbReference type="Proteomes" id="UP000001072">
    <property type="component" value="Unassembled WGS sequence"/>
</dbReference>
<reference evidence="4" key="1">
    <citation type="journal article" date="2011" name="Proc. Natl. Acad. Sci. U.S.A.">
        <title>Obligate biotrophy features unraveled by the genomic analysis of rust fungi.</title>
        <authorList>
            <person name="Duplessis S."/>
            <person name="Cuomo C.A."/>
            <person name="Lin Y.-C."/>
            <person name="Aerts A."/>
            <person name="Tisserant E."/>
            <person name="Veneault-Fourrey C."/>
            <person name="Joly D.L."/>
            <person name="Hacquard S."/>
            <person name="Amselem J."/>
            <person name="Cantarel B.L."/>
            <person name="Chiu R."/>
            <person name="Coutinho P.M."/>
            <person name="Feau N."/>
            <person name="Field M."/>
            <person name="Frey P."/>
            <person name="Gelhaye E."/>
            <person name="Goldberg J."/>
            <person name="Grabherr M.G."/>
            <person name="Kodira C.D."/>
            <person name="Kohler A."/>
            <person name="Kuees U."/>
            <person name="Lindquist E.A."/>
            <person name="Lucas S.M."/>
            <person name="Mago R."/>
            <person name="Mauceli E."/>
            <person name="Morin E."/>
            <person name="Murat C."/>
            <person name="Pangilinan J.L."/>
            <person name="Park R."/>
            <person name="Pearson M."/>
            <person name="Quesneville H."/>
            <person name="Rouhier N."/>
            <person name="Sakthikumar S."/>
            <person name="Salamov A.A."/>
            <person name="Schmutz J."/>
            <person name="Selles B."/>
            <person name="Shapiro H."/>
            <person name="Tanguay P."/>
            <person name="Tuskan G.A."/>
            <person name="Henrissat B."/>
            <person name="Van de Peer Y."/>
            <person name="Rouze P."/>
            <person name="Ellis J.G."/>
            <person name="Dodds P.N."/>
            <person name="Schein J.E."/>
            <person name="Zhong S."/>
            <person name="Hamelin R.C."/>
            <person name="Grigoriev I.V."/>
            <person name="Szabo L.J."/>
            <person name="Martin F."/>
        </authorList>
    </citation>
    <scope>NUCLEOTIDE SEQUENCE [LARGE SCALE GENOMIC DNA]</scope>
    <source>
        <strain evidence="4">98AG31 / pathotype 3-4-7</strain>
    </source>
</reference>
<sequence length="687" mass="77810">MPDAHEKSEQDKKCKIVQFDRFQAWDEHQLISLLHERSTVRIPLSHVRGLSRNNIFPNSVVMPESGVSSEQHAFENGIQPQQDDQNKGGSFSIGDNQLREGLLRLENALDFINQKMNAVCQKVEQHQQNERQIEELSTALRLADRKPHKLDRKVKDLETKIANMETEAYITASKTDGHDKVFRQIITTFGGIDLQAEYDSYESASQRADRSNERASSRILKRNRNLNQDIEAEIEKIVDDDAKETVDPPAGSRKRKKTGTQDEPQVEETPDQPDVQEIQVDYSVFEVEELAKMVSEVGVDTRGMDKSDLIRNCEKFKDLIITPKPPRVDRAEKNGSKSMASKRKGADLTFGERFQVICQAGPGKTTAEEPHSSPIETSTSVLPSLQHENSPKHQSRRKIPTSKAASAKKKTKAKERAREESEDDYEPELDSGTIHDPNHDPDNSTEISKSKKSKPRDSAKRKNQTTEDDLENSPNNQSHRKNPTSKAVSAKKSTKGKERAREESEDEDKPELDSGPIHDPNHDSDNSTEIFESKKTKPRDSAKKKNHTTEDNLGHSDVESISKEKSNEYNELKNFCLATSQRVDKLAQDVKNLTRVMENALAEDGEKVVKQKMRGGRTAAHVRFHIDVMLGRKSENSPPPPPASTEEKGRYRKEQWEEDRRKAADATNRRTTRLGRVGPFENISHLE</sequence>
<dbReference type="RefSeq" id="XP_007409440.1">
    <property type="nucleotide sequence ID" value="XM_007409378.1"/>
</dbReference>
<feature type="coiled-coil region" evidence="1">
    <location>
        <begin position="109"/>
        <end position="146"/>
    </location>
</feature>
<protein>
    <submittedName>
        <fullName evidence="3">Uncharacterized protein</fullName>
    </submittedName>
</protein>
<dbReference type="HOGENOM" id="CLU_400655_0_0_1"/>
<feature type="region of interest" description="Disordered" evidence="2">
    <location>
        <begin position="324"/>
        <end position="565"/>
    </location>
</feature>
<evidence type="ECO:0000313" key="4">
    <source>
        <dbReference type="Proteomes" id="UP000001072"/>
    </source>
</evidence>
<name>F4RJA6_MELLP</name>
<keyword evidence="4" id="KW-1185">Reference proteome</keyword>
<dbReference type="KEGG" id="mlr:MELLADRAFT_105776"/>
<feature type="region of interest" description="Disordered" evidence="2">
    <location>
        <begin position="629"/>
        <end position="687"/>
    </location>
</feature>
<proteinExistence type="predicted"/>
<evidence type="ECO:0000256" key="1">
    <source>
        <dbReference type="SAM" id="Coils"/>
    </source>
</evidence>
<feature type="region of interest" description="Disordered" evidence="2">
    <location>
        <begin position="240"/>
        <end position="274"/>
    </location>
</feature>
<dbReference type="GeneID" id="18922717"/>
<feature type="compositionally biased region" description="Polar residues" evidence="2">
    <location>
        <begin position="374"/>
        <end position="388"/>
    </location>
</feature>
<keyword evidence="1" id="KW-0175">Coiled coil</keyword>
<evidence type="ECO:0000313" key="3">
    <source>
        <dbReference type="EMBL" id="EGG07533.1"/>
    </source>
</evidence>